<dbReference type="Gene3D" id="1.10.418.50">
    <property type="entry name" value="Microtubule-binding protein MIP-T3"/>
    <property type="match status" value="1"/>
</dbReference>
<dbReference type="GO" id="GO:0048513">
    <property type="term" value="P:animal organ development"/>
    <property type="evidence" value="ECO:0007669"/>
    <property type="project" value="UniProtKB-ARBA"/>
</dbReference>
<dbReference type="InterPro" id="IPR018799">
    <property type="entry name" value="TRAF3IP1"/>
</dbReference>
<keyword evidence="13" id="KW-1185">Reference proteome</keyword>
<comment type="subcellular location">
    <subcellularLocation>
        <location evidence="2">Cytoplasm</location>
        <location evidence="2">Cytoskeleton</location>
        <location evidence="2">Cilium axoneme</location>
    </subcellularLocation>
    <subcellularLocation>
        <location evidence="1">Cytoplasm</location>
        <location evidence="1">Cytoskeleton</location>
        <location evidence="1">Cilium basal body</location>
    </subcellularLocation>
</comment>
<feature type="compositionally biased region" description="Basic and acidic residues" evidence="10">
    <location>
        <begin position="351"/>
        <end position="377"/>
    </location>
</feature>
<dbReference type="GO" id="GO:0008017">
    <property type="term" value="F:microtubule binding"/>
    <property type="evidence" value="ECO:0007669"/>
    <property type="project" value="InterPro"/>
</dbReference>
<dbReference type="InterPro" id="IPR042576">
    <property type="entry name" value="TRAF3IP1_N_sf"/>
</dbReference>
<evidence type="ECO:0000256" key="10">
    <source>
        <dbReference type="SAM" id="MobiDB-lite"/>
    </source>
</evidence>
<dbReference type="Proteomes" id="UP000015103">
    <property type="component" value="Unassembled WGS sequence"/>
</dbReference>
<reference evidence="12" key="1">
    <citation type="submission" date="2015-05" db="UniProtKB">
        <authorList>
            <consortium name="EnsemblMetazoa"/>
        </authorList>
    </citation>
    <scope>IDENTIFICATION</scope>
</reference>
<proteinExistence type="inferred from homology"/>
<evidence type="ECO:0000256" key="5">
    <source>
        <dbReference type="ARBA" id="ARBA00023054"/>
    </source>
</evidence>
<dbReference type="Pfam" id="PF10243">
    <property type="entry name" value="MIP-T3"/>
    <property type="match status" value="1"/>
</dbReference>
<dbReference type="EMBL" id="ACPB03015538">
    <property type="status" value="NOT_ANNOTATED_CDS"/>
    <property type="molecule type" value="Genomic_DNA"/>
</dbReference>
<accession>T1I0X3</accession>
<dbReference type="GO" id="GO:0036064">
    <property type="term" value="C:ciliary basal body"/>
    <property type="evidence" value="ECO:0007669"/>
    <property type="project" value="TreeGrafter"/>
</dbReference>
<dbReference type="PANTHER" id="PTHR31363:SF0">
    <property type="entry name" value="TRAF3-INTERACTING PROTEIN 1"/>
    <property type="match status" value="1"/>
</dbReference>
<dbReference type="VEuPathDB" id="VectorBase:RPRC009943"/>
<feature type="domain" description="TRAF3-interacting protein 1 N-terminal" evidence="11">
    <location>
        <begin position="14"/>
        <end position="121"/>
    </location>
</feature>
<dbReference type="PANTHER" id="PTHR31363">
    <property type="entry name" value="TRAF3-INTERACTING PROTEIN 1"/>
    <property type="match status" value="1"/>
</dbReference>
<feature type="region of interest" description="Disordered" evidence="10">
    <location>
        <begin position="134"/>
        <end position="396"/>
    </location>
</feature>
<feature type="compositionally biased region" description="Polar residues" evidence="10">
    <location>
        <begin position="143"/>
        <end position="156"/>
    </location>
</feature>
<feature type="compositionally biased region" description="Basic and acidic residues" evidence="10">
    <location>
        <begin position="316"/>
        <end position="332"/>
    </location>
</feature>
<feature type="compositionally biased region" description="Basic and acidic residues" evidence="10">
    <location>
        <begin position="163"/>
        <end position="175"/>
    </location>
</feature>
<dbReference type="GO" id="GO:0030992">
    <property type="term" value="C:intraciliary transport particle B"/>
    <property type="evidence" value="ECO:0007669"/>
    <property type="project" value="TreeGrafter"/>
</dbReference>
<dbReference type="InParanoid" id="T1I0X3"/>
<dbReference type="EnsemblMetazoa" id="RPRC009943-RA">
    <property type="protein sequence ID" value="RPRC009943-PA"/>
    <property type="gene ID" value="RPRC009943"/>
</dbReference>
<keyword evidence="4" id="KW-0970">Cilium biogenesis/degradation</keyword>
<organism evidence="12 13">
    <name type="scientific">Rhodnius prolixus</name>
    <name type="common">Triatomid bug</name>
    <dbReference type="NCBI Taxonomy" id="13249"/>
    <lineage>
        <taxon>Eukaryota</taxon>
        <taxon>Metazoa</taxon>
        <taxon>Ecdysozoa</taxon>
        <taxon>Arthropoda</taxon>
        <taxon>Hexapoda</taxon>
        <taxon>Insecta</taxon>
        <taxon>Pterygota</taxon>
        <taxon>Neoptera</taxon>
        <taxon>Paraneoptera</taxon>
        <taxon>Hemiptera</taxon>
        <taxon>Heteroptera</taxon>
        <taxon>Panheteroptera</taxon>
        <taxon>Cimicomorpha</taxon>
        <taxon>Reduviidae</taxon>
        <taxon>Triatominae</taxon>
        <taxon>Rhodnius</taxon>
    </lineage>
</organism>
<feature type="compositionally biased region" description="Basic and acidic residues" evidence="10">
    <location>
        <begin position="186"/>
        <end position="239"/>
    </location>
</feature>
<evidence type="ECO:0000256" key="4">
    <source>
        <dbReference type="ARBA" id="ARBA00022794"/>
    </source>
</evidence>
<dbReference type="FunFam" id="1.10.418.50:FF:000001">
    <property type="entry name" value="TRAF3-interacting protein 1 isoform X1"/>
    <property type="match status" value="1"/>
</dbReference>
<comment type="similarity">
    <text evidence="8">Belongs to the TRAF3IP1 family.</text>
</comment>
<dbReference type="GO" id="GO:0042073">
    <property type="term" value="P:intraciliary transport"/>
    <property type="evidence" value="ECO:0007669"/>
    <property type="project" value="TreeGrafter"/>
</dbReference>
<dbReference type="STRING" id="13249.T1I0X3"/>
<evidence type="ECO:0000313" key="12">
    <source>
        <dbReference type="EnsemblMetazoa" id="RPRC009943-PA"/>
    </source>
</evidence>
<evidence type="ECO:0000256" key="1">
    <source>
        <dbReference type="ARBA" id="ARBA00004120"/>
    </source>
</evidence>
<evidence type="ECO:0000256" key="7">
    <source>
        <dbReference type="ARBA" id="ARBA00023273"/>
    </source>
</evidence>
<dbReference type="GO" id="GO:0048731">
    <property type="term" value="P:system development"/>
    <property type="evidence" value="ECO:0007669"/>
    <property type="project" value="UniProtKB-ARBA"/>
</dbReference>
<evidence type="ECO:0000256" key="8">
    <source>
        <dbReference type="ARBA" id="ARBA00043971"/>
    </source>
</evidence>
<protein>
    <recommendedName>
        <fullName evidence="9">TRAF3-interacting protein 1</fullName>
    </recommendedName>
</protein>
<evidence type="ECO:0000256" key="2">
    <source>
        <dbReference type="ARBA" id="ARBA00004430"/>
    </source>
</evidence>
<dbReference type="InterPro" id="IPR040468">
    <property type="entry name" value="TRAF3IP1_N"/>
</dbReference>
<dbReference type="HOGENOM" id="CLU_697531_0_0_1"/>
<dbReference type="GO" id="GO:0060271">
    <property type="term" value="P:cilium assembly"/>
    <property type="evidence" value="ECO:0007669"/>
    <property type="project" value="TreeGrafter"/>
</dbReference>
<keyword evidence="5" id="KW-0175">Coiled coil</keyword>
<evidence type="ECO:0000313" key="13">
    <source>
        <dbReference type="Proteomes" id="UP000015103"/>
    </source>
</evidence>
<name>T1I0X3_RHOPR</name>
<keyword evidence="7" id="KW-0966">Cell projection</keyword>
<evidence type="ECO:0000256" key="9">
    <source>
        <dbReference type="ARBA" id="ARBA00070492"/>
    </source>
</evidence>
<dbReference type="GO" id="GO:0005930">
    <property type="term" value="C:axoneme"/>
    <property type="evidence" value="ECO:0007669"/>
    <property type="project" value="UniProtKB-SubCell"/>
</dbReference>
<keyword evidence="3" id="KW-0963">Cytoplasm</keyword>
<sequence length="396" mass="44150">MDTNMSEVISPEDIKKTQSALTKYINQPPLTEKLLRKPPFRFLYDIIKSVIRETGFLSEVFTAEDLNLENVKDKEGKIAFLKKLIAAVKDATGNPISAKPNKIAAGLEVTKTLELLQAVGKGIALKQSGKLNIQKENPENKQKSNVTTAKENNAGTSKKLKLKKDDVQNDADKTKQRGGNSGKENATSDRKKKERIDKVEKEKIKKKDNAGNNKKDLNEKNEREVIDEKDQTKNEKEIDGQIVTKVNENLENSQIVDSNSSKIVENRHSPPKSEQLNNGETNEKVRNSLASNDLVENGLPADKEEENKLANDVNNEEQKKKEETSAKADKRPSTRRQSSRTRPPSKNVSDNVKKDAETKVVEKPDDSNSKKVKKEIQEDTLPLLGAGEAPPITVPK</sequence>
<dbReference type="eggNOG" id="KOG3809">
    <property type="taxonomic scope" value="Eukaryota"/>
</dbReference>
<evidence type="ECO:0000259" key="11">
    <source>
        <dbReference type="Pfam" id="PF10243"/>
    </source>
</evidence>
<keyword evidence="6" id="KW-0206">Cytoskeleton</keyword>
<dbReference type="AlphaFoldDB" id="T1I0X3"/>
<evidence type="ECO:0000256" key="3">
    <source>
        <dbReference type="ARBA" id="ARBA00022490"/>
    </source>
</evidence>
<evidence type="ECO:0000256" key="6">
    <source>
        <dbReference type="ARBA" id="ARBA00023212"/>
    </source>
</evidence>
<feature type="compositionally biased region" description="Polar residues" evidence="10">
    <location>
        <begin position="244"/>
        <end position="263"/>
    </location>
</feature>
<dbReference type="GO" id="GO:0070507">
    <property type="term" value="P:regulation of microtubule cytoskeleton organization"/>
    <property type="evidence" value="ECO:0007669"/>
    <property type="project" value="TreeGrafter"/>
</dbReference>